<feature type="region of interest" description="Disordered" evidence="1">
    <location>
        <begin position="27"/>
        <end position="48"/>
    </location>
</feature>
<dbReference type="KEGG" id="mpof:MPOR_56720"/>
<dbReference type="EMBL" id="AP022571">
    <property type="protein sequence ID" value="BBX54646.1"/>
    <property type="molecule type" value="Genomic_DNA"/>
</dbReference>
<dbReference type="AlphaFoldDB" id="A0A6N4VG53"/>
<sequence length="48" mass="4739">MGADAVVEFEQSGQWRHVAAVAGGMSFGGGEQGRGEGGGQEGAWAAST</sequence>
<reference evidence="2 3" key="1">
    <citation type="journal article" date="2019" name="Emerg. Microbes Infect.">
        <title>Comprehensive subspecies identification of 175 nontuberculous mycobacteria species based on 7547 genomic profiles.</title>
        <authorList>
            <person name="Matsumoto Y."/>
            <person name="Kinjo T."/>
            <person name="Motooka D."/>
            <person name="Nabeya D."/>
            <person name="Jung N."/>
            <person name="Uechi K."/>
            <person name="Horii T."/>
            <person name="Iida T."/>
            <person name="Fujita J."/>
            <person name="Nakamura S."/>
        </authorList>
    </citation>
    <scope>NUCLEOTIDE SEQUENCE [LARGE SCALE GENOMIC DNA]</scope>
    <source>
        <strain evidence="2 3">JCM 12603</strain>
        <plasmid evidence="3">pjcm12603 dna</plasmid>
    </source>
</reference>
<geneLocation type="plasmid" evidence="3">
    <name>pjcm12603 dna</name>
</geneLocation>
<gene>
    <name evidence="2" type="ORF">MPOR_56720</name>
</gene>
<evidence type="ECO:0000313" key="2">
    <source>
        <dbReference type="EMBL" id="BBX54646.1"/>
    </source>
</evidence>
<protein>
    <submittedName>
        <fullName evidence="2">Uncharacterized protein</fullName>
    </submittedName>
</protein>
<evidence type="ECO:0000256" key="1">
    <source>
        <dbReference type="SAM" id="MobiDB-lite"/>
    </source>
</evidence>
<name>A0A6N4VG53_9MYCO</name>
<proteinExistence type="predicted"/>
<keyword evidence="2" id="KW-0614">Plasmid</keyword>
<dbReference type="Proteomes" id="UP000466785">
    <property type="component" value="Plasmid pJCM12603"/>
</dbReference>
<keyword evidence="3" id="KW-1185">Reference proteome</keyword>
<organism evidence="2 3">
    <name type="scientific">Mycolicibacterium poriferae</name>
    <dbReference type="NCBI Taxonomy" id="39694"/>
    <lineage>
        <taxon>Bacteria</taxon>
        <taxon>Bacillati</taxon>
        <taxon>Actinomycetota</taxon>
        <taxon>Actinomycetes</taxon>
        <taxon>Mycobacteriales</taxon>
        <taxon>Mycobacteriaceae</taxon>
        <taxon>Mycolicibacterium</taxon>
    </lineage>
</organism>
<evidence type="ECO:0000313" key="3">
    <source>
        <dbReference type="Proteomes" id="UP000466785"/>
    </source>
</evidence>
<feature type="compositionally biased region" description="Gly residues" evidence="1">
    <location>
        <begin position="27"/>
        <end position="41"/>
    </location>
</feature>
<accession>A0A6N4VG53</accession>